<accession>A0AAJ2BGW0</accession>
<evidence type="ECO:0000313" key="1">
    <source>
        <dbReference type="EMBL" id="MDR6234031.1"/>
    </source>
</evidence>
<dbReference type="RefSeq" id="WP_309757427.1">
    <property type="nucleotide sequence ID" value="NZ_JAVJAF010000001.1"/>
</dbReference>
<evidence type="ECO:0008006" key="3">
    <source>
        <dbReference type="Google" id="ProtNLM"/>
    </source>
</evidence>
<dbReference type="EMBL" id="JAVJAF010000001">
    <property type="protein sequence ID" value="MDR6234031.1"/>
    <property type="molecule type" value="Genomic_DNA"/>
</dbReference>
<organism evidence="1 2">
    <name type="scientific">Pseudomonas oryzihabitans</name>
    <dbReference type="NCBI Taxonomy" id="47885"/>
    <lineage>
        <taxon>Bacteria</taxon>
        <taxon>Pseudomonadati</taxon>
        <taxon>Pseudomonadota</taxon>
        <taxon>Gammaproteobacteria</taxon>
        <taxon>Pseudomonadales</taxon>
        <taxon>Pseudomonadaceae</taxon>
        <taxon>Pseudomonas</taxon>
    </lineage>
</organism>
<protein>
    <recommendedName>
        <fullName evidence="3">DUF4224 domain-containing protein</fullName>
    </recommendedName>
</protein>
<name>A0AAJ2BGW0_9PSED</name>
<dbReference type="Proteomes" id="UP001268036">
    <property type="component" value="Unassembled WGS sequence"/>
</dbReference>
<dbReference type="AlphaFoldDB" id="A0AAJ2BGW0"/>
<proteinExistence type="predicted"/>
<evidence type="ECO:0000313" key="2">
    <source>
        <dbReference type="Proteomes" id="UP001268036"/>
    </source>
</evidence>
<comment type="caution">
    <text evidence="1">The sequence shown here is derived from an EMBL/GenBank/DDBJ whole genome shotgun (WGS) entry which is preliminary data.</text>
</comment>
<gene>
    <name evidence="1" type="ORF">QE440_001772</name>
</gene>
<reference evidence="1" key="1">
    <citation type="submission" date="2023-08" db="EMBL/GenBank/DDBJ databases">
        <title>Functional and genomic diversity of the sorghum phyllosphere microbiome.</title>
        <authorList>
            <person name="Shade A."/>
        </authorList>
    </citation>
    <scope>NUCLEOTIDE SEQUENCE</scope>
    <source>
        <strain evidence="1">SORGH_AS_0201</strain>
    </source>
</reference>
<sequence length="173" mass="19385">MADSSQSSLLDLLPAGYLARLIGSSRLNTQTEWLRANGIPFLIGSDKRVKVLAAEVLRRLQSAPCCRQVSVEEKGEPIALEGLEVLSAQDKLTECQMAAELGITPRALQGRRYRGQIPEGVWMKDGRTTYYSCQKYEQWLESIWPVRAAQVVAKSTLQKRRKLRPPATFPLLV</sequence>